<name>A0A0K6HZY0_9HYPH</name>
<accession>A0A0K6HZY0</accession>
<dbReference type="EMBL" id="CYHE01000005">
    <property type="protein sequence ID" value="CUA96469.1"/>
    <property type="molecule type" value="Genomic_DNA"/>
</dbReference>
<dbReference type="NCBIfam" id="TIGR02217">
    <property type="entry name" value="chp_TIGR02217"/>
    <property type="match status" value="1"/>
</dbReference>
<evidence type="ECO:0000313" key="2">
    <source>
        <dbReference type="EMBL" id="CUA96469.1"/>
    </source>
</evidence>
<evidence type="ECO:0000313" key="3">
    <source>
        <dbReference type="Proteomes" id="UP000183900"/>
    </source>
</evidence>
<dbReference type="Proteomes" id="UP000183900">
    <property type="component" value="Unassembled WGS sequence"/>
</dbReference>
<sequence>MAGFLDESFPLPVTFGARGGPERRTEVVQLASGQEARNARWADSRRRYDAGSGVRSLMDLRAVAGLFERARGRLYGFRFRDPFDNSSALAGGAPGAGDCLLGQGDGSRTRFALVKTYGTGNLSYTRSITLPVAGSLQVSVEGVALAPAAFSFDAGTGEVVLTAAPANGARVRAGFLFDVPVRFDTDTLDFSLTHFEAGEAPAIPLVEIRL</sequence>
<gene>
    <name evidence="2" type="ORF">Ga0061067_105169</name>
</gene>
<evidence type="ECO:0000259" key="1">
    <source>
        <dbReference type="Pfam" id="PF09343"/>
    </source>
</evidence>
<keyword evidence="3" id="KW-1185">Reference proteome</keyword>
<proteinExistence type="predicted"/>
<dbReference type="Pfam" id="PF09343">
    <property type="entry name" value="DUF2460"/>
    <property type="match status" value="1"/>
</dbReference>
<dbReference type="InterPro" id="IPR011740">
    <property type="entry name" value="DUF2460"/>
</dbReference>
<dbReference type="AlphaFoldDB" id="A0A0K6HZY0"/>
<feature type="domain" description="DUF2460" evidence="1">
    <location>
        <begin position="7"/>
        <end position="209"/>
    </location>
</feature>
<protein>
    <submittedName>
        <fullName evidence="2">TIGR02217 family protein</fullName>
    </submittedName>
</protein>
<organism evidence="2 3">
    <name type="scientific">Pannonibacter indicus</name>
    <dbReference type="NCBI Taxonomy" id="466044"/>
    <lineage>
        <taxon>Bacteria</taxon>
        <taxon>Pseudomonadati</taxon>
        <taxon>Pseudomonadota</taxon>
        <taxon>Alphaproteobacteria</taxon>
        <taxon>Hyphomicrobiales</taxon>
        <taxon>Stappiaceae</taxon>
        <taxon>Pannonibacter</taxon>
    </lineage>
</organism>
<dbReference type="OrthoDB" id="1685145at2"/>
<dbReference type="RefSeq" id="WP_055455676.1">
    <property type="nucleotide sequence ID" value="NZ_CYHE01000005.1"/>
</dbReference>
<reference evidence="3" key="1">
    <citation type="submission" date="2015-08" db="EMBL/GenBank/DDBJ databases">
        <authorList>
            <person name="Varghese N."/>
        </authorList>
    </citation>
    <scope>NUCLEOTIDE SEQUENCE [LARGE SCALE GENOMIC DNA]</scope>
    <source>
        <strain evidence="3">DSM 23407</strain>
    </source>
</reference>